<comment type="caution">
    <text evidence="9">The sequence shown here is derived from an EMBL/GenBank/DDBJ whole genome shotgun (WGS) entry which is preliminary data.</text>
</comment>
<keyword evidence="5 6" id="KW-0804">Transcription</keyword>
<dbReference type="Gene3D" id="1.10.1740.10">
    <property type="match status" value="1"/>
</dbReference>
<evidence type="ECO:0000256" key="3">
    <source>
        <dbReference type="ARBA" id="ARBA00023082"/>
    </source>
</evidence>
<dbReference type="NCBIfam" id="TIGR02937">
    <property type="entry name" value="sigma70-ECF"/>
    <property type="match status" value="1"/>
</dbReference>
<evidence type="ECO:0000259" key="7">
    <source>
        <dbReference type="Pfam" id="PF04542"/>
    </source>
</evidence>
<feature type="domain" description="RNA polymerase sigma-70 region 2" evidence="7">
    <location>
        <begin position="4"/>
        <end position="61"/>
    </location>
</feature>
<dbReference type="EMBL" id="BMSL01000017">
    <property type="protein sequence ID" value="GGS53186.1"/>
    <property type="molecule type" value="Genomic_DNA"/>
</dbReference>
<dbReference type="PANTHER" id="PTHR43133">
    <property type="entry name" value="RNA POLYMERASE ECF-TYPE SIGMA FACTO"/>
    <property type="match status" value="1"/>
</dbReference>
<dbReference type="InterPro" id="IPR013249">
    <property type="entry name" value="RNA_pol_sigma70_r4_t2"/>
</dbReference>
<dbReference type="GO" id="GO:0006950">
    <property type="term" value="P:response to stress"/>
    <property type="evidence" value="ECO:0007669"/>
    <property type="project" value="UniProtKB-ARBA"/>
</dbReference>
<dbReference type="InterPro" id="IPR036388">
    <property type="entry name" value="WH-like_DNA-bd_sf"/>
</dbReference>
<keyword evidence="4 6" id="KW-0238">DNA-binding</keyword>
<dbReference type="InterPro" id="IPR014284">
    <property type="entry name" value="RNA_pol_sigma-70_dom"/>
</dbReference>
<protein>
    <recommendedName>
        <fullName evidence="6">RNA polymerase sigma factor</fullName>
    </recommendedName>
</protein>
<dbReference type="PANTHER" id="PTHR43133:SF52">
    <property type="entry name" value="ECF RNA POLYMERASE SIGMA FACTOR SIGL"/>
    <property type="match status" value="1"/>
</dbReference>
<dbReference type="InterPro" id="IPR013324">
    <property type="entry name" value="RNA_pol_sigma_r3/r4-like"/>
</dbReference>
<dbReference type="GO" id="GO:0016987">
    <property type="term" value="F:sigma factor activity"/>
    <property type="evidence" value="ECO:0007669"/>
    <property type="project" value="UniProtKB-KW"/>
</dbReference>
<dbReference type="GO" id="GO:0006352">
    <property type="term" value="P:DNA-templated transcription initiation"/>
    <property type="evidence" value="ECO:0007669"/>
    <property type="project" value="InterPro"/>
</dbReference>
<evidence type="ECO:0000259" key="8">
    <source>
        <dbReference type="Pfam" id="PF08281"/>
    </source>
</evidence>
<dbReference type="Gene3D" id="1.10.10.10">
    <property type="entry name" value="Winged helix-like DNA-binding domain superfamily/Winged helix DNA-binding domain"/>
    <property type="match status" value="1"/>
</dbReference>
<dbReference type="InterPro" id="IPR007627">
    <property type="entry name" value="RNA_pol_sigma70_r2"/>
</dbReference>
<organism evidence="9 10">
    <name type="scientific">Streptomyces griseoviridis</name>
    <dbReference type="NCBI Taxonomy" id="45398"/>
    <lineage>
        <taxon>Bacteria</taxon>
        <taxon>Bacillati</taxon>
        <taxon>Actinomycetota</taxon>
        <taxon>Actinomycetes</taxon>
        <taxon>Kitasatosporales</taxon>
        <taxon>Streptomycetaceae</taxon>
        <taxon>Streptomyces</taxon>
    </lineage>
</organism>
<reference evidence="9" key="1">
    <citation type="journal article" date="2014" name="Int. J. Syst. Evol. Microbiol.">
        <title>Complete genome sequence of Corynebacterium casei LMG S-19264T (=DSM 44701T), isolated from a smear-ripened cheese.</title>
        <authorList>
            <consortium name="US DOE Joint Genome Institute (JGI-PGF)"/>
            <person name="Walter F."/>
            <person name="Albersmeier A."/>
            <person name="Kalinowski J."/>
            <person name="Ruckert C."/>
        </authorList>
    </citation>
    <scope>NUCLEOTIDE SEQUENCE</scope>
    <source>
        <strain evidence="9">JCM 4234</strain>
    </source>
</reference>
<dbReference type="Pfam" id="PF08281">
    <property type="entry name" value="Sigma70_r4_2"/>
    <property type="match status" value="1"/>
</dbReference>
<evidence type="ECO:0000256" key="6">
    <source>
        <dbReference type="RuleBase" id="RU000716"/>
    </source>
</evidence>
<dbReference type="InterPro" id="IPR000838">
    <property type="entry name" value="RNA_pol_sigma70_ECF_CS"/>
</dbReference>
<dbReference type="CDD" id="cd06171">
    <property type="entry name" value="Sigma70_r4"/>
    <property type="match status" value="1"/>
</dbReference>
<keyword evidence="2 6" id="KW-0805">Transcription regulation</keyword>
<accession>A0A918GQ96</accession>
<name>A0A918GQ96_STRGD</name>
<keyword evidence="10" id="KW-1185">Reference proteome</keyword>
<keyword evidence="3 6" id="KW-0731">Sigma factor</keyword>
<evidence type="ECO:0000256" key="4">
    <source>
        <dbReference type="ARBA" id="ARBA00023125"/>
    </source>
</evidence>
<dbReference type="PROSITE" id="PS01063">
    <property type="entry name" value="SIGMA70_ECF"/>
    <property type="match status" value="1"/>
</dbReference>
<evidence type="ECO:0000313" key="9">
    <source>
        <dbReference type="EMBL" id="GGS53186.1"/>
    </source>
</evidence>
<dbReference type="SUPFAM" id="SSF88659">
    <property type="entry name" value="Sigma3 and sigma4 domains of RNA polymerase sigma factors"/>
    <property type="match status" value="1"/>
</dbReference>
<gene>
    <name evidence="9" type="primary">rpoE</name>
    <name evidence="9" type="ORF">GCM10010238_48230</name>
</gene>
<sequence>MRRFAHHKLGGDWHRAEDLLQEAMLRAWLQMRDKPERELRVRPWLKTVIKNLAIDEFRSHGSRFEAVTDVETDGREATDHTRSVLAELVVRDAMRDLSENHRQILQRVYLLDLSTRAVAEELGIPSGTVKSRCYHAVRALKSALMTRGVTRDTAL</sequence>
<evidence type="ECO:0000256" key="2">
    <source>
        <dbReference type="ARBA" id="ARBA00023015"/>
    </source>
</evidence>
<dbReference type="InterPro" id="IPR013325">
    <property type="entry name" value="RNA_pol_sigma_r2"/>
</dbReference>
<feature type="domain" description="RNA polymerase sigma factor 70 region 4 type 2" evidence="8">
    <location>
        <begin position="90"/>
        <end position="140"/>
    </location>
</feature>
<dbReference type="SUPFAM" id="SSF88946">
    <property type="entry name" value="Sigma2 domain of RNA polymerase sigma factors"/>
    <property type="match status" value="1"/>
</dbReference>
<dbReference type="GO" id="GO:0003677">
    <property type="term" value="F:DNA binding"/>
    <property type="evidence" value="ECO:0007669"/>
    <property type="project" value="UniProtKB-KW"/>
</dbReference>
<evidence type="ECO:0000256" key="1">
    <source>
        <dbReference type="ARBA" id="ARBA00010641"/>
    </source>
</evidence>
<dbReference type="Pfam" id="PF04542">
    <property type="entry name" value="Sigma70_r2"/>
    <property type="match status" value="1"/>
</dbReference>
<evidence type="ECO:0000313" key="10">
    <source>
        <dbReference type="Proteomes" id="UP000653493"/>
    </source>
</evidence>
<dbReference type="InterPro" id="IPR039425">
    <property type="entry name" value="RNA_pol_sigma-70-like"/>
</dbReference>
<reference evidence="9" key="2">
    <citation type="submission" date="2020-09" db="EMBL/GenBank/DDBJ databases">
        <authorList>
            <person name="Sun Q."/>
            <person name="Ohkuma M."/>
        </authorList>
    </citation>
    <scope>NUCLEOTIDE SEQUENCE</scope>
    <source>
        <strain evidence="9">JCM 4234</strain>
    </source>
</reference>
<proteinExistence type="inferred from homology"/>
<evidence type="ECO:0000256" key="5">
    <source>
        <dbReference type="ARBA" id="ARBA00023163"/>
    </source>
</evidence>
<dbReference type="Proteomes" id="UP000653493">
    <property type="component" value="Unassembled WGS sequence"/>
</dbReference>
<comment type="similarity">
    <text evidence="1 6">Belongs to the sigma-70 factor family. ECF subfamily.</text>
</comment>
<dbReference type="AlphaFoldDB" id="A0A918GQ96"/>